<feature type="coiled-coil region" evidence="2">
    <location>
        <begin position="43"/>
        <end position="77"/>
    </location>
</feature>
<evidence type="ECO:0000256" key="2">
    <source>
        <dbReference type="SAM" id="Coils"/>
    </source>
</evidence>
<dbReference type="InterPro" id="IPR005312">
    <property type="entry name" value="DUF1759"/>
</dbReference>
<evidence type="ECO:0000259" key="3">
    <source>
        <dbReference type="PROSITE" id="PS50158"/>
    </source>
</evidence>
<keyword evidence="5" id="KW-1185">Reference proteome</keyword>
<dbReference type="Gene3D" id="1.10.340.70">
    <property type="match status" value="1"/>
</dbReference>
<dbReference type="Gene3D" id="3.30.420.10">
    <property type="entry name" value="Ribonuclease H-like superfamily/Ribonuclease H"/>
    <property type="match status" value="1"/>
</dbReference>
<gene>
    <name evidence="4" type="ORF">N1851_005374</name>
</gene>
<keyword evidence="2" id="KW-0175">Coiled coil</keyword>
<dbReference type="PROSITE" id="PS50158">
    <property type="entry name" value="ZF_CCHC"/>
    <property type="match status" value="1"/>
</dbReference>
<dbReference type="EMBL" id="JAOPHQ010000876">
    <property type="protein sequence ID" value="KAK0152968.1"/>
    <property type="molecule type" value="Genomic_DNA"/>
</dbReference>
<dbReference type="Proteomes" id="UP001174136">
    <property type="component" value="Unassembled WGS sequence"/>
</dbReference>
<dbReference type="GO" id="GO:0008270">
    <property type="term" value="F:zinc ion binding"/>
    <property type="evidence" value="ECO:0007669"/>
    <property type="project" value="UniProtKB-KW"/>
</dbReference>
<sequence>MSDKDSETAKLLKSEMATRRGKLGVCTRQMNEIRTLLVEDGTIERVEKKLEVLSQSIEDLNSIHKSVQSLMNEEEKELDTVDWYEPRSQNFDYFFNEVKTWKKKQLELQLTVEAKDSISNVSKISRTSSAARVAAAEKAALQARSKALPALHALQMEEAALKNRKECLELQAQFAEADARLKALSEDGEQGDAMNEYLEASKQQPAEPTLTEASALEFAPVATVPKTPLQKAVLHLHSSSRSVRTSTSPHLETSQDSAADTEMLNRQKELTEFMVRQQNLSLLPKRDVPVFNGDPLSFQPFILAFEHSIESNTSNCQDRLYFLEQFTEGQARDIVRSCMHMEARRGYAEAKQLLKKYFGNEMKIANAYLEKAFNWTLIRPDDGKALLAYALYLRECLNTMQVLDHLEELNVASNLKLLVSKLPYKLRERWRNVVYETSQRNDTRIRFTHLVDFLERQASVLLHPVFGDIRDHSPGSPHDITDCKKLKSQPHKQKVEDLRKNGHCFGCLKKGHLSKNCTKRMICETCQYKHPTLLHINSEKAAQMQTPVNSALITANYATGASHCALAIVPVLVKASKGSRTIMTYAFLDPGSTATFCSENIMHQLKVNGRRTEVALRTMGQEQTVKCYEITGLEVGHIDGSKFIELPTVYTQGDIPVSKDNLLTQNDLKRFPYLSGITLQSIDADVEILIGMDVPKAMEPWQVLNSQNDGPYAVKTLLGWVVNGPLNSCPAMDRCGKPSVTVNRISLENIKNLLIRQYKNDFPEKEREEKREMSVEDRRFMDLTSRSATFKNGHYHLPLPFRHEDVTLPNNQEVAAQRTDLSHLPHSDPELKRDITVNYLKLETNATSSLIQYFSSWKKLLSAVAWLLKLKNLLLLRSRKEKDNLTSKIKGEQQCLTVDDTDEAEKAIICYEQQCHFNAELTLLRKGMPVKADSFLSKLDPILDKGILRIGGRLSKTSMPVSLRNPIILPRDSHVSKLILHDIHHQVGHAGRNHMLSRLRQRFWLPSANSSARSVIKSCVFCRKLQAKVGVQKMADLPEDRVTPDLPPFSHVGIDYFGPTEAKRGRSLVKRWGVIFTCLASRAIHLEVASMLNTDSCINAIRRFLCRRGPVLTIRTDCGTNFMCAQKELQAATNQLDQQRIHDALMIHHVKWLFNPPSGAHFGALCEVESILNDRPITTVSSDPNDLEPLTPNHLLQLNTKPLLPPGLFDREDLYSRRRWRQVQYLANLFWKRWTAEYLTLMQQRQKWTNPKRNFKENDIVVIVDPNAPRSSWPLGRVVKTLPGPKGLVRSVMVKTKANIIQRPIDKLCLLLEAEESA</sequence>
<evidence type="ECO:0000313" key="4">
    <source>
        <dbReference type="EMBL" id="KAK0152968.1"/>
    </source>
</evidence>
<dbReference type="InterPro" id="IPR041588">
    <property type="entry name" value="Integrase_H2C2"/>
</dbReference>
<proteinExistence type="predicted"/>
<dbReference type="InterPro" id="IPR040676">
    <property type="entry name" value="DUF5641"/>
</dbReference>
<reference evidence="4" key="1">
    <citation type="journal article" date="2023" name="Front. Mar. Sci.">
        <title>A new Merluccius polli reference genome to investigate the effects of global change in West African waters.</title>
        <authorList>
            <person name="Mateo J.L."/>
            <person name="Blanco-Fernandez C."/>
            <person name="Garcia-Vazquez E."/>
            <person name="Machado-Schiaffino G."/>
        </authorList>
    </citation>
    <scope>NUCLEOTIDE SEQUENCE</scope>
    <source>
        <strain evidence="4">C29</strain>
        <tissue evidence="4">Fin</tissue>
    </source>
</reference>
<dbReference type="InterPro" id="IPR001878">
    <property type="entry name" value="Znf_CCHC"/>
</dbReference>
<dbReference type="PANTHER" id="PTHR47331">
    <property type="entry name" value="PHD-TYPE DOMAIN-CONTAINING PROTEIN"/>
    <property type="match status" value="1"/>
</dbReference>
<keyword evidence="1" id="KW-0479">Metal-binding</keyword>
<feature type="coiled-coil region" evidence="2">
    <location>
        <begin position="151"/>
        <end position="187"/>
    </location>
</feature>
<dbReference type="SUPFAM" id="SSF53098">
    <property type="entry name" value="Ribonuclease H-like"/>
    <property type="match status" value="1"/>
</dbReference>
<name>A0AA47N5T6_MERPO</name>
<comment type="caution">
    <text evidence="4">The sequence shown here is derived from an EMBL/GenBank/DDBJ whole genome shotgun (WGS) entry which is preliminary data.</text>
</comment>
<accession>A0AA47N5T6</accession>
<keyword evidence="1" id="KW-0862">Zinc</keyword>
<dbReference type="GO" id="GO:0003676">
    <property type="term" value="F:nucleic acid binding"/>
    <property type="evidence" value="ECO:0007669"/>
    <property type="project" value="InterPro"/>
</dbReference>
<protein>
    <recommendedName>
        <fullName evidence="3">CCHC-type domain-containing protein</fullName>
    </recommendedName>
</protein>
<organism evidence="4 5">
    <name type="scientific">Merluccius polli</name>
    <name type="common">Benguela hake</name>
    <name type="synonym">Merluccius cadenati</name>
    <dbReference type="NCBI Taxonomy" id="89951"/>
    <lineage>
        <taxon>Eukaryota</taxon>
        <taxon>Metazoa</taxon>
        <taxon>Chordata</taxon>
        <taxon>Craniata</taxon>
        <taxon>Vertebrata</taxon>
        <taxon>Euteleostomi</taxon>
        <taxon>Actinopterygii</taxon>
        <taxon>Neopterygii</taxon>
        <taxon>Teleostei</taxon>
        <taxon>Neoteleostei</taxon>
        <taxon>Acanthomorphata</taxon>
        <taxon>Zeiogadaria</taxon>
        <taxon>Gadariae</taxon>
        <taxon>Gadiformes</taxon>
        <taxon>Gadoidei</taxon>
        <taxon>Merlucciidae</taxon>
        <taxon>Merluccius</taxon>
    </lineage>
</organism>
<keyword evidence="1" id="KW-0863">Zinc-finger</keyword>
<dbReference type="PANTHER" id="PTHR47331:SF1">
    <property type="entry name" value="GAG-LIKE PROTEIN"/>
    <property type="match status" value="1"/>
</dbReference>
<feature type="domain" description="CCHC-type" evidence="3">
    <location>
        <begin position="504"/>
        <end position="519"/>
    </location>
</feature>
<dbReference type="InterPro" id="IPR012337">
    <property type="entry name" value="RNaseH-like_sf"/>
</dbReference>
<dbReference type="Pfam" id="PF17921">
    <property type="entry name" value="Integrase_H2C2"/>
    <property type="match status" value="1"/>
</dbReference>
<evidence type="ECO:0000256" key="1">
    <source>
        <dbReference type="PROSITE-ProRule" id="PRU00047"/>
    </source>
</evidence>
<dbReference type="InterPro" id="IPR036397">
    <property type="entry name" value="RNaseH_sf"/>
</dbReference>
<dbReference type="Pfam" id="PF18701">
    <property type="entry name" value="DUF5641"/>
    <property type="match status" value="1"/>
</dbReference>
<evidence type="ECO:0000313" key="5">
    <source>
        <dbReference type="Proteomes" id="UP001174136"/>
    </source>
</evidence>
<dbReference type="Pfam" id="PF03564">
    <property type="entry name" value="DUF1759"/>
    <property type="match status" value="1"/>
</dbReference>